<dbReference type="EMBL" id="FWXR01000003">
    <property type="protein sequence ID" value="SMC53320.1"/>
    <property type="molecule type" value="Genomic_DNA"/>
</dbReference>
<proteinExistence type="predicted"/>
<sequence length="79" mass="8789">MAHHLSEALDALQAGQWDRAHSIVQSDASADAAWIHAHLHRIEGDEGNAAYWYRRAGRPAARGSLDEERQAIVHSLTQH</sequence>
<dbReference type="AlphaFoldDB" id="A0A1W1ZY47"/>
<evidence type="ECO:0000256" key="1">
    <source>
        <dbReference type="SAM" id="MobiDB-lite"/>
    </source>
</evidence>
<evidence type="ECO:0000313" key="3">
    <source>
        <dbReference type="Proteomes" id="UP000192656"/>
    </source>
</evidence>
<accession>A0A1W1ZY47</accession>
<dbReference type="STRING" id="937218.SAMN06297251_103208"/>
<organism evidence="2 3">
    <name type="scientific">Fulvimarina manganoxydans</name>
    <dbReference type="NCBI Taxonomy" id="937218"/>
    <lineage>
        <taxon>Bacteria</taxon>
        <taxon>Pseudomonadati</taxon>
        <taxon>Pseudomonadota</taxon>
        <taxon>Alphaproteobacteria</taxon>
        <taxon>Hyphomicrobiales</taxon>
        <taxon>Aurantimonadaceae</taxon>
        <taxon>Fulvimarina</taxon>
    </lineage>
</organism>
<evidence type="ECO:0000313" key="2">
    <source>
        <dbReference type="EMBL" id="SMC53320.1"/>
    </source>
</evidence>
<gene>
    <name evidence="2" type="ORF">SAMN06297251_103208</name>
</gene>
<feature type="region of interest" description="Disordered" evidence="1">
    <location>
        <begin position="60"/>
        <end position="79"/>
    </location>
</feature>
<name>A0A1W1ZY47_9HYPH</name>
<reference evidence="2 3" key="1">
    <citation type="submission" date="2017-04" db="EMBL/GenBank/DDBJ databases">
        <authorList>
            <person name="Afonso C.L."/>
            <person name="Miller P.J."/>
            <person name="Scott M.A."/>
            <person name="Spackman E."/>
            <person name="Goraichik I."/>
            <person name="Dimitrov K.M."/>
            <person name="Suarez D.L."/>
            <person name="Swayne D.E."/>
        </authorList>
    </citation>
    <scope>NUCLEOTIDE SEQUENCE [LARGE SCALE GENOMIC DNA]</scope>
    <source>
        <strain evidence="2 3">CGMCC 1.10972</strain>
    </source>
</reference>
<protein>
    <submittedName>
        <fullName evidence="2">Uncharacterized protein</fullName>
    </submittedName>
</protein>
<dbReference type="RefSeq" id="WP_084409026.1">
    <property type="nucleotide sequence ID" value="NZ_FWXR01000003.1"/>
</dbReference>
<dbReference type="OrthoDB" id="370799at2"/>
<keyword evidence="3" id="KW-1185">Reference proteome</keyword>
<dbReference type="Proteomes" id="UP000192656">
    <property type="component" value="Unassembled WGS sequence"/>
</dbReference>